<organism evidence="2 3">
    <name type="scientific">Cylindrobasidium torrendii FP15055 ss-10</name>
    <dbReference type="NCBI Taxonomy" id="1314674"/>
    <lineage>
        <taxon>Eukaryota</taxon>
        <taxon>Fungi</taxon>
        <taxon>Dikarya</taxon>
        <taxon>Basidiomycota</taxon>
        <taxon>Agaricomycotina</taxon>
        <taxon>Agaricomycetes</taxon>
        <taxon>Agaricomycetidae</taxon>
        <taxon>Agaricales</taxon>
        <taxon>Marasmiineae</taxon>
        <taxon>Physalacriaceae</taxon>
        <taxon>Cylindrobasidium</taxon>
    </lineage>
</organism>
<dbReference type="AlphaFoldDB" id="A0A0D7ATF6"/>
<keyword evidence="3" id="KW-1185">Reference proteome</keyword>
<accession>A0A0D7ATF6</accession>
<feature type="non-terminal residue" evidence="2">
    <location>
        <position position="1"/>
    </location>
</feature>
<feature type="non-terminal residue" evidence="2">
    <location>
        <position position="84"/>
    </location>
</feature>
<dbReference type="OrthoDB" id="3010079at2759"/>
<reference evidence="2 3" key="1">
    <citation type="journal article" date="2015" name="Fungal Genet. Biol.">
        <title>Evolution of novel wood decay mechanisms in Agaricales revealed by the genome sequences of Fistulina hepatica and Cylindrobasidium torrendii.</title>
        <authorList>
            <person name="Floudas D."/>
            <person name="Held B.W."/>
            <person name="Riley R."/>
            <person name="Nagy L.G."/>
            <person name="Koehler G."/>
            <person name="Ransdell A.S."/>
            <person name="Younus H."/>
            <person name="Chow J."/>
            <person name="Chiniquy J."/>
            <person name="Lipzen A."/>
            <person name="Tritt A."/>
            <person name="Sun H."/>
            <person name="Haridas S."/>
            <person name="LaButti K."/>
            <person name="Ohm R.A."/>
            <person name="Kues U."/>
            <person name="Blanchette R.A."/>
            <person name="Grigoriev I.V."/>
            <person name="Minto R.E."/>
            <person name="Hibbett D.S."/>
        </authorList>
    </citation>
    <scope>NUCLEOTIDE SEQUENCE [LARGE SCALE GENOMIC DNA]</scope>
    <source>
        <strain evidence="2 3">FP15055 ss-10</strain>
    </source>
</reference>
<dbReference type="Proteomes" id="UP000054007">
    <property type="component" value="Unassembled WGS sequence"/>
</dbReference>
<protein>
    <submittedName>
        <fullName evidence="2">Uncharacterized protein</fullName>
    </submittedName>
</protein>
<gene>
    <name evidence="2" type="ORF">CYLTODRAFT_319511</name>
</gene>
<sequence length="84" mass="10306">EHVNLWGVWWDFLQPPWRVREGTKWSRKGQWKKDWGKLAAYGVNGWMSLLVCLWWWRRALQDREDSGDDKYRSWKEAVVDALWV</sequence>
<proteinExistence type="predicted"/>
<feature type="transmembrane region" description="Helical" evidence="1">
    <location>
        <begin position="38"/>
        <end position="56"/>
    </location>
</feature>
<dbReference type="STRING" id="1314674.A0A0D7ATF6"/>
<name>A0A0D7ATF6_9AGAR</name>
<keyword evidence="1" id="KW-0812">Transmembrane</keyword>
<evidence type="ECO:0000313" key="3">
    <source>
        <dbReference type="Proteomes" id="UP000054007"/>
    </source>
</evidence>
<evidence type="ECO:0000313" key="2">
    <source>
        <dbReference type="EMBL" id="KIY61114.1"/>
    </source>
</evidence>
<evidence type="ECO:0000256" key="1">
    <source>
        <dbReference type="SAM" id="Phobius"/>
    </source>
</evidence>
<dbReference type="EMBL" id="KN881047">
    <property type="protein sequence ID" value="KIY61114.1"/>
    <property type="molecule type" value="Genomic_DNA"/>
</dbReference>
<keyword evidence="1" id="KW-1133">Transmembrane helix</keyword>
<keyword evidence="1" id="KW-0472">Membrane</keyword>